<feature type="region of interest" description="Disordered" evidence="1">
    <location>
        <begin position="32"/>
        <end position="82"/>
    </location>
</feature>
<organism evidence="2 3">
    <name type="scientific">Fukomys damarensis</name>
    <name type="common">Damaraland mole rat</name>
    <name type="synonym">Cryptomys damarensis</name>
    <dbReference type="NCBI Taxonomy" id="885580"/>
    <lineage>
        <taxon>Eukaryota</taxon>
        <taxon>Metazoa</taxon>
        <taxon>Chordata</taxon>
        <taxon>Craniata</taxon>
        <taxon>Vertebrata</taxon>
        <taxon>Euteleostomi</taxon>
        <taxon>Mammalia</taxon>
        <taxon>Eutheria</taxon>
        <taxon>Euarchontoglires</taxon>
        <taxon>Glires</taxon>
        <taxon>Rodentia</taxon>
        <taxon>Hystricomorpha</taxon>
        <taxon>Bathyergidae</taxon>
        <taxon>Fukomys</taxon>
    </lineage>
</organism>
<evidence type="ECO:0000256" key="1">
    <source>
        <dbReference type="SAM" id="MobiDB-lite"/>
    </source>
</evidence>
<proteinExistence type="predicted"/>
<name>A0A091DDB5_FUKDA</name>
<dbReference type="Proteomes" id="UP000028990">
    <property type="component" value="Unassembled WGS sequence"/>
</dbReference>
<reference evidence="2 3" key="1">
    <citation type="submission" date="2013-11" db="EMBL/GenBank/DDBJ databases">
        <title>The Damaraland mole rat (Fukomys damarensis) genome and evolution of African mole rats.</title>
        <authorList>
            <person name="Gladyshev V.N."/>
            <person name="Fang X."/>
        </authorList>
    </citation>
    <scope>NUCLEOTIDE SEQUENCE [LARGE SCALE GENOMIC DNA]</scope>
    <source>
        <tissue evidence="2">Liver</tissue>
    </source>
</reference>
<feature type="compositionally biased region" description="Acidic residues" evidence="1">
    <location>
        <begin position="36"/>
        <end position="50"/>
    </location>
</feature>
<feature type="compositionally biased region" description="Acidic residues" evidence="1">
    <location>
        <begin position="69"/>
        <end position="82"/>
    </location>
</feature>
<dbReference type="AlphaFoldDB" id="A0A091DDB5"/>
<keyword evidence="3" id="KW-1185">Reference proteome</keyword>
<dbReference type="EMBL" id="KN122489">
    <property type="protein sequence ID" value="KFO30134.1"/>
    <property type="molecule type" value="Genomic_DNA"/>
</dbReference>
<evidence type="ECO:0000313" key="2">
    <source>
        <dbReference type="EMBL" id="KFO30134.1"/>
    </source>
</evidence>
<gene>
    <name evidence="2" type="ORF">H920_08481</name>
</gene>
<sequence>MAPIPSDTVLPPSVRELAQFGMTSRENALLQHQEEVGSESSDDSAMDDDLDHVSQRSCDSDMTEKVQNEDLDSDEEEDNDVN</sequence>
<feature type="compositionally biased region" description="Basic and acidic residues" evidence="1">
    <location>
        <begin position="51"/>
        <end position="68"/>
    </location>
</feature>
<protein>
    <submittedName>
        <fullName evidence="2">Uncharacterized protein</fullName>
    </submittedName>
</protein>
<accession>A0A091DDB5</accession>
<evidence type="ECO:0000313" key="3">
    <source>
        <dbReference type="Proteomes" id="UP000028990"/>
    </source>
</evidence>